<reference evidence="1" key="3">
    <citation type="submission" date="2025-09" db="UniProtKB">
        <authorList>
            <consortium name="Ensembl"/>
        </authorList>
    </citation>
    <scope>IDENTIFICATION</scope>
</reference>
<dbReference type="Proteomes" id="UP000007875">
    <property type="component" value="Unassembled WGS sequence"/>
</dbReference>
<dbReference type="Ensembl" id="ENSCSAVT00000009405.1">
    <property type="protein sequence ID" value="ENSCSAVP00000009288.1"/>
    <property type="gene ID" value="ENSCSAVG00000005478.1"/>
</dbReference>
<evidence type="ECO:0000313" key="1">
    <source>
        <dbReference type="Ensembl" id="ENSCSAVP00000009288.1"/>
    </source>
</evidence>
<dbReference type="AlphaFoldDB" id="H2YVC8"/>
<accession>H2YVC8</accession>
<sequence length="223" mass="25724">MNENTLKLYYGERTPYGTVTRSEHSRRMGSASDVTSVRSVQSGDVVPDVTYQQSTSASIYSTLLRNTDKGPMKIPLRSNDIFYKDFLPEKIPKSTCFRGYKPFKECVSCANVWLEENRNVTLIRCESVRHRLDHSHEINPESTTSNDRSYLIGLRLWLRHLVAGRDTSTTIGYKNLIPRYANHEENPKYKPHECPFFEDLPTTLEYVNADIQETPLPGFHSER</sequence>
<name>H2YVC8_CIOSA</name>
<protein>
    <submittedName>
        <fullName evidence="1">Uncharacterized protein</fullName>
    </submittedName>
</protein>
<keyword evidence="2" id="KW-1185">Reference proteome</keyword>
<proteinExistence type="predicted"/>
<reference evidence="2" key="1">
    <citation type="submission" date="2003-08" db="EMBL/GenBank/DDBJ databases">
        <authorList>
            <person name="Birren B."/>
            <person name="Nusbaum C."/>
            <person name="Abebe A."/>
            <person name="Abouelleil A."/>
            <person name="Adekoya E."/>
            <person name="Ait-zahra M."/>
            <person name="Allen N."/>
            <person name="Allen T."/>
            <person name="An P."/>
            <person name="Anderson M."/>
            <person name="Anderson S."/>
            <person name="Arachchi H."/>
            <person name="Armbruster J."/>
            <person name="Bachantsang P."/>
            <person name="Baldwin J."/>
            <person name="Barry A."/>
            <person name="Bayul T."/>
            <person name="Blitshsteyn B."/>
            <person name="Bloom T."/>
            <person name="Blye J."/>
            <person name="Boguslavskiy L."/>
            <person name="Borowsky M."/>
            <person name="Boukhgalter B."/>
            <person name="Brunache A."/>
            <person name="Butler J."/>
            <person name="Calixte N."/>
            <person name="Calvo S."/>
            <person name="Camarata J."/>
            <person name="Campo K."/>
            <person name="Chang J."/>
            <person name="Cheshatsang Y."/>
            <person name="Citroen M."/>
            <person name="Collymore A."/>
            <person name="Considine T."/>
            <person name="Cook A."/>
            <person name="Cooke P."/>
            <person name="Corum B."/>
            <person name="Cuomo C."/>
            <person name="David R."/>
            <person name="Dawoe T."/>
            <person name="Degray S."/>
            <person name="Dodge S."/>
            <person name="Dooley K."/>
            <person name="Dorje P."/>
            <person name="Dorjee K."/>
            <person name="Dorris L."/>
            <person name="Duffey N."/>
            <person name="Dupes A."/>
            <person name="Elkins T."/>
            <person name="Engels R."/>
            <person name="Erickson J."/>
            <person name="Farina A."/>
            <person name="Faro S."/>
            <person name="Ferreira P."/>
            <person name="Fischer H."/>
            <person name="Fitzgerald M."/>
            <person name="Foley K."/>
            <person name="Gage D."/>
            <person name="Galagan J."/>
            <person name="Gearin G."/>
            <person name="Gnerre S."/>
            <person name="Gnirke A."/>
            <person name="Goyette A."/>
            <person name="Graham J."/>
            <person name="Grandbois E."/>
            <person name="Gyaltsen K."/>
            <person name="Hafez N."/>
            <person name="Hagopian D."/>
            <person name="Hagos B."/>
            <person name="Hall J."/>
            <person name="Hatcher B."/>
            <person name="Heller A."/>
            <person name="Higgins H."/>
            <person name="Honan T."/>
            <person name="Horn A."/>
            <person name="Houde N."/>
            <person name="Hughes L."/>
            <person name="Hulme W."/>
            <person name="Husby E."/>
            <person name="Iliev I."/>
            <person name="Jaffe D."/>
            <person name="Jones C."/>
            <person name="Kamal M."/>
            <person name="Kamat A."/>
            <person name="Kamvysselis M."/>
            <person name="Karlsson E."/>
            <person name="Kells C."/>
            <person name="Kieu A."/>
            <person name="Kisner P."/>
            <person name="Kodira C."/>
            <person name="Kulbokas E."/>
            <person name="Labutti K."/>
            <person name="Lama D."/>
            <person name="Landers T."/>
            <person name="Leger J."/>
            <person name="Levine S."/>
            <person name="Lewis D."/>
            <person name="Lewis T."/>
            <person name="Lindblad-toh K."/>
            <person name="Liu X."/>
            <person name="Lokyitsang T."/>
            <person name="Lokyitsang Y."/>
            <person name="Lucien O."/>
            <person name="Lui A."/>
            <person name="Ma L.J."/>
            <person name="Mabbitt R."/>
            <person name="Macdonald J."/>
            <person name="Maclean C."/>
            <person name="Major J."/>
            <person name="Manning J."/>
            <person name="Marabella R."/>
            <person name="Maru K."/>
            <person name="Matthews C."/>
            <person name="Mauceli E."/>
            <person name="Mccarthy M."/>
            <person name="Mcdonough S."/>
            <person name="Mcghee T."/>
            <person name="Meldrim J."/>
            <person name="Meneus L."/>
            <person name="Mesirov J."/>
            <person name="Mihalev A."/>
            <person name="Mihova T."/>
            <person name="Mikkelsen T."/>
            <person name="Mlenga V."/>
            <person name="Moru K."/>
            <person name="Mozes J."/>
            <person name="Mulrain L."/>
            <person name="Munson G."/>
            <person name="Naylor J."/>
            <person name="Newes C."/>
            <person name="Nguyen C."/>
            <person name="Nguyen N."/>
            <person name="Nguyen T."/>
            <person name="Nicol R."/>
            <person name="Nielsen C."/>
            <person name="Nizzari M."/>
            <person name="Norbu C."/>
            <person name="Norbu N."/>
            <person name="O'donnell P."/>
            <person name="Okoawo O."/>
            <person name="O'leary S."/>
            <person name="Omotosho B."/>
            <person name="O'neill K."/>
            <person name="Osman S."/>
            <person name="Parker S."/>
            <person name="Perrin D."/>
            <person name="Phunkhang P."/>
            <person name="Piqani B."/>
            <person name="Purcell S."/>
            <person name="Rachupka T."/>
            <person name="Ramasamy U."/>
            <person name="Rameau R."/>
            <person name="Ray V."/>
            <person name="Raymond C."/>
            <person name="Retta R."/>
            <person name="Richardson S."/>
            <person name="Rise C."/>
            <person name="Rodriguez J."/>
            <person name="Rogers J."/>
            <person name="Rogov P."/>
            <person name="Rutman M."/>
            <person name="Schupbach R."/>
            <person name="Seaman C."/>
            <person name="Settipalli S."/>
            <person name="Sharpe T."/>
            <person name="Sheridan J."/>
            <person name="Sherpa N."/>
            <person name="Shi J."/>
            <person name="Smirnov S."/>
            <person name="Smith C."/>
            <person name="Sougnez C."/>
            <person name="Spencer B."/>
            <person name="Stalker J."/>
            <person name="Stange-thomann N."/>
            <person name="Stavropoulos S."/>
            <person name="Stetson K."/>
            <person name="Stone C."/>
            <person name="Stone S."/>
            <person name="Stubbs M."/>
            <person name="Talamas J."/>
            <person name="Tchuinga P."/>
            <person name="Tenzing P."/>
            <person name="Tesfaye S."/>
            <person name="Theodore J."/>
            <person name="Thoulutsang Y."/>
            <person name="Topham K."/>
            <person name="Towey S."/>
            <person name="Tsamla T."/>
            <person name="Tsomo N."/>
            <person name="Vallee D."/>
            <person name="Vassiliev H."/>
            <person name="Venkataraman V."/>
            <person name="Vinson J."/>
            <person name="Vo A."/>
            <person name="Wade C."/>
            <person name="Wang S."/>
            <person name="Wangchuk T."/>
            <person name="Wangdi T."/>
            <person name="Whittaker C."/>
            <person name="Wilkinson J."/>
            <person name="Wu Y."/>
            <person name="Wyman D."/>
            <person name="Yadav S."/>
            <person name="Yang S."/>
            <person name="Yang X."/>
            <person name="Yeager S."/>
            <person name="Yee E."/>
            <person name="Young G."/>
            <person name="Zainoun J."/>
            <person name="Zembeck L."/>
            <person name="Zimmer A."/>
            <person name="Zody M."/>
            <person name="Lander E."/>
        </authorList>
    </citation>
    <scope>NUCLEOTIDE SEQUENCE [LARGE SCALE GENOMIC DNA]</scope>
</reference>
<reference evidence="1" key="2">
    <citation type="submission" date="2025-08" db="UniProtKB">
        <authorList>
            <consortium name="Ensembl"/>
        </authorList>
    </citation>
    <scope>IDENTIFICATION</scope>
</reference>
<evidence type="ECO:0000313" key="2">
    <source>
        <dbReference type="Proteomes" id="UP000007875"/>
    </source>
</evidence>
<dbReference type="HOGENOM" id="CLU_1239766_0_0_1"/>
<organism evidence="1 2">
    <name type="scientific">Ciona savignyi</name>
    <name type="common">Pacific transparent sea squirt</name>
    <dbReference type="NCBI Taxonomy" id="51511"/>
    <lineage>
        <taxon>Eukaryota</taxon>
        <taxon>Metazoa</taxon>
        <taxon>Chordata</taxon>
        <taxon>Tunicata</taxon>
        <taxon>Ascidiacea</taxon>
        <taxon>Phlebobranchia</taxon>
        <taxon>Cionidae</taxon>
        <taxon>Ciona</taxon>
    </lineage>
</organism>